<evidence type="ECO:0000256" key="11">
    <source>
        <dbReference type="SAM" id="Phobius"/>
    </source>
</evidence>
<comment type="caution">
    <text evidence="12">The sequence shown here is derived from an EMBL/GenBank/DDBJ whole genome shotgun (WGS) entry which is preliminary data.</text>
</comment>
<comment type="cofactor">
    <cofactor evidence="1">
        <name>pyridoxal 5'-phosphate</name>
        <dbReference type="ChEBI" id="CHEBI:597326"/>
    </cofactor>
</comment>
<dbReference type="GO" id="GO:0030170">
    <property type="term" value="F:pyridoxal phosphate binding"/>
    <property type="evidence" value="ECO:0007669"/>
    <property type="project" value="InterPro"/>
</dbReference>
<evidence type="ECO:0000313" key="12">
    <source>
        <dbReference type="EMBL" id="KAF3440193.1"/>
    </source>
</evidence>
<name>A0A8K0E560_9ROSA</name>
<reference evidence="12" key="1">
    <citation type="submission" date="2020-03" db="EMBL/GenBank/DDBJ databases">
        <title>A high-quality chromosome-level genome assembly of a woody plant with both climbing and erect habits, Rhamnella rubrinervis.</title>
        <authorList>
            <person name="Lu Z."/>
            <person name="Yang Y."/>
            <person name="Zhu X."/>
            <person name="Sun Y."/>
        </authorList>
    </citation>
    <scope>NUCLEOTIDE SEQUENCE</scope>
    <source>
        <strain evidence="12">BYM</strain>
        <tissue evidence="12">Leaf</tissue>
    </source>
</reference>
<proteinExistence type="inferred from homology"/>
<evidence type="ECO:0000256" key="7">
    <source>
        <dbReference type="ARBA" id="ARBA00022679"/>
    </source>
</evidence>
<dbReference type="GO" id="GO:0009436">
    <property type="term" value="P:glyoxylate catabolic process"/>
    <property type="evidence" value="ECO:0007669"/>
    <property type="project" value="TreeGrafter"/>
</dbReference>
<evidence type="ECO:0000256" key="3">
    <source>
        <dbReference type="ARBA" id="ARBA00008954"/>
    </source>
</evidence>
<comment type="subunit">
    <text evidence="4">Homotetramer.</text>
</comment>
<dbReference type="PANTHER" id="PTHR45688">
    <property type="match status" value="1"/>
</dbReference>
<dbReference type="Gene3D" id="3.40.640.10">
    <property type="entry name" value="Type I PLP-dependent aspartate aminotransferase-like (Major domain)"/>
    <property type="match status" value="1"/>
</dbReference>
<protein>
    <recommendedName>
        <fullName evidence="5">alanine--glyoxylate transaminase</fullName>
        <ecNumber evidence="5">2.6.1.44</ecNumber>
    </recommendedName>
</protein>
<evidence type="ECO:0000256" key="4">
    <source>
        <dbReference type="ARBA" id="ARBA00011881"/>
    </source>
</evidence>
<evidence type="ECO:0000256" key="8">
    <source>
        <dbReference type="ARBA" id="ARBA00022898"/>
    </source>
</evidence>
<dbReference type="PANTHER" id="PTHR45688:SF3">
    <property type="entry name" value="ALANINE--GLYOXYLATE AMINOTRANSFERASE 2, MITOCHONDRIAL"/>
    <property type="match status" value="1"/>
</dbReference>
<dbReference type="AlphaFoldDB" id="A0A8K0E560"/>
<gene>
    <name evidence="12" type="ORF">FNV43_RR18474</name>
</gene>
<dbReference type="InterPro" id="IPR015421">
    <property type="entry name" value="PyrdxlP-dep_Trfase_major"/>
</dbReference>
<dbReference type="Gene3D" id="3.90.1150.10">
    <property type="entry name" value="Aspartate Aminotransferase, domain 1"/>
    <property type="match status" value="1"/>
</dbReference>
<dbReference type="GO" id="GO:0019481">
    <property type="term" value="P:L-alanine catabolic process, by transamination"/>
    <property type="evidence" value="ECO:0007669"/>
    <property type="project" value="TreeGrafter"/>
</dbReference>
<dbReference type="InterPro" id="IPR015422">
    <property type="entry name" value="PyrdxlP-dep_Trfase_small"/>
</dbReference>
<dbReference type="GO" id="GO:0005739">
    <property type="term" value="C:mitochondrion"/>
    <property type="evidence" value="ECO:0007669"/>
    <property type="project" value="UniProtKB-SubCell"/>
</dbReference>
<feature type="transmembrane region" description="Helical" evidence="11">
    <location>
        <begin position="30"/>
        <end position="50"/>
    </location>
</feature>
<dbReference type="EC" id="2.6.1.44" evidence="5"/>
<dbReference type="InterPro" id="IPR049704">
    <property type="entry name" value="Aminotrans_3_PPA_site"/>
</dbReference>
<dbReference type="GO" id="GO:0008453">
    <property type="term" value="F:alanine-glyoxylate transaminase activity"/>
    <property type="evidence" value="ECO:0007669"/>
    <property type="project" value="UniProtKB-EC"/>
</dbReference>
<evidence type="ECO:0000256" key="6">
    <source>
        <dbReference type="ARBA" id="ARBA00022576"/>
    </source>
</evidence>
<accession>A0A8K0E560</accession>
<dbReference type="InterPro" id="IPR005814">
    <property type="entry name" value="Aminotrans_3"/>
</dbReference>
<keyword evidence="9" id="KW-0809">Transit peptide</keyword>
<dbReference type="Proteomes" id="UP000796880">
    <property type="component" value="Unassembled WGS sequence"/>
</dbReference>
<evidence type="ECO:0000313" key="13">
    <source>
        <dbReference type="Proteomes" id="UP000796880"/>
    </source>
</evidence>
<dbReference type="Pfam" id="PF00202">
    <property type="entry name" value="Aminotran_3"/>
    <property type="match status" value="1"/>
</dbReference>
<dbReference type="InterPro" id="IPR015424">
    <property type="entry name" value="PyrdxlP-dep_Trfase"/>
</dbReference>
<sequence>MAFQRHFLKKASVKLTPGLSLSATRLASVLSLRFLLLLLLLLLLILRLMLKLHLSCHRLITSRSRTMGLWLMKSSRREKSFCPSLFHYYQKPSWHDLVRNAYHGGSSNTIALTALNTWKYPIPEAGGVCIADEVQTGFGRTGSHYWGFETQGAIPDIVTMAKGIGNGLAVLKVLDKEKRQAHCSDVGSHLLERLRALQQRHEIIGDVRGRGLMVGIELVTDRKEKTPAKAETAVLFEKLRELGILVGKGGLHGNFQSKATNVLYQRRRRFSCGCYGLCYDEVVRITQYCAL</sequence>
<keyword evidence="11" id="KW-0472">Membrane</keyword>
<dbReference type="SUPFAM" id="SSF53383">
    <property type="entry name" value="PLP-dependent transferases"/>
    <property type="match status" value="1"/>
</dbReference>
<evidence type="ECO:0000256" key="5">
    <source>
        <dbReference type="ARBA" id="ARBA00013049"/>
    </source>
</evidence>
<comment type="similarity">
    <text evidence="3">Belongs to the class-III pyridoxal-phosphate-dependent aminotransferase family.</text>
</comment>
<evidence type="ECO:0000256" key="9">
    <source>
        <dbReference type="ARBA" id="ARBA00022946"/>
    </source>
</evidence>
<keyword evidence="13" id="KW-1185">Reference proteome</keyword>
<keyword evidence="6" id="KW-0032">Aminotransferase</keyword>
<keyword evidence="8" id="KW-0663">Pyridoxal phosphate</keyword>
<evidence type="ECO:0000256" key="2">
    <source>
        <dbReference type="ARBA" id="ARBA00004173"/>
    </source>
</evidence>
<organism evidence="12 13">
    <name type="scientific">Rhamnella rubrinervis</name>
    <dbReference type="NCBI Taxonomy" id="2594499"/>
    <lineage>
        <taxon>Eukaryota</taxon>
        <taxon>Viridiplantae</taxon>
        <taxon>Streptophyta</taxon>
        <taxon>Embryophyta</taxon>
        <taxon>Tracheophyta</taxon>
        <taxon>Spermatophyta</taxon>
        <taxon>Magnoliopsida</taxon>
        <taxon>eudicotyledons</taxon>
        <taxon>Gunneridae</taxon>
        <taxon>Pentapetalae</taxon>
        <taxon>rosids</taxon>
        <taxon>fabids</taxon>
        <taxon>Rosales</taxon>
        <taxon>Rhamnaceae</taxon>
        <taxon>rhamnoid group</taxon>
        <taxon>Rhamneae</taxon>
        <taxon>Rhamnella</taxon>
    </lineage>
</organism>
<dbReference type="EMBL" id="VOIH02000008">
    <property type="protein sequence ID" value="KAF3440193.1"/>
    <property type="molecule type" value="Genomic_DNA"/>
</dbReference>
<evidence type="ECO:0000256" key="1">
    <source>
        <dbReference type="ARBA" id="ARBA00001933"/>
    </source>
</evidence>
<keyword evidence="10" id="KW-0496">Mitochondrion</keyword>
<dbReference type="PROSITE" id="PS00600">
    <property type="entry name" value="AA_TRANSFER_CLASS_3"/>
    <property type="match status" value="1"/>
</dbReference>
<keyword evidence="7" id="KW-0808">Transferase</keyword>
<evidence type="ECO:0000256" key="10">
    <source>
        <dbReference type="ARBA" id="ARBA00023128"/>
    </source>
</evidence>
<keyword evidence="11" id="KW-1133">Transmembrane helix</keyword>
<comment type="subcellular location">
    <subcellularLocation>
        <location evidence="2">Mitochondrion</location>
    </subcellularLocation>
</comment>
<keyword evidence="11" id="KW-0812">Transmembrane</keyword>
<dbReference type="OrthoDB" id="10261433at2759"/>